<sequence>MTACCLKKIIDKFKESGSFEVKCGRGRKVIASTSVEDVATALQVASSSALRTCSAQGISRTSDVSVSTVRKILGSILQFYPFKITHIQELVPTDLPKQEAFSLQFLARMEVENAWPWNICGQTKPISISKVLSILKIAEYGKRESVPNATIASSFSKGNCVVWVYSSIYRWSFLFRGDWSFRSCNL</sequence>
<organism evidence="1 2">
    <name type="scientific">Araneus ventricosus</name>
    <name type="common">Orbweaver spider</name>
    <name type="synonym">Epeira ventricosa</name>
    <dbReference type="NCBI Taxonomy" id="182803"/>
    <lineage>
        <taxon>Eukaryota</taxon>
        <taxon>Metazoa</taxon>
        <taxon>Ecdysozoa</taxon>
        <taxon>Arthropoda</taxon>
        <taxon>Chelicerata</taxon>
        <taxon>Arachnida</taxon>
        <taxon>Araneae</taxon>
        <taxon>Araneomorphae</taxon>
        <taxon>Entelegynae</taxon>
        <taxon>Araneoidea</taxon>
        <taxon>Araneidae</taxon>
        <taxon>Araneus</taxon>
    </lineage>
</organism>
<evidence type="ECO:0000313" key="1">
    <source>
        <dbReference type="EMBL" id="GBO06014.1"/>
    </source>
</evidence>
<keyword evidence="2" id="KW-1185">Reference proteome</keyword>
<comment type="caution">
    <text evidence="1">The sequence shown here is derived from an EMBL/GenBank/DDBJ whole genome shotgun (WGS) entry which is preliminary data.</text>
</comment>
<protein>
    <submittedName>
        <fullName evidence="1">Uncharacterized protein</fullName>
    </submittedName>
</protein>
<dbReference type="Proteomes" id="UP000499080">
    <property type="component" value="Unassembled WGS sequence"/>
</dbReference>
<evidence type="ECO:0000313" key="2">
    <source>
        <dbReference type="Proteomes" id="UP000499080"/>
    </source>
</evidence>
<dbReference type="EMBL" id="BGPR01032463">
    <property type="protein sequence ID" value="GBO06014.1"/>
    <property type="molecule type" value="Genomic_DNA"/>
</dbReference>
<gene>
    <name evidence="1" type="ORF">AVEN_189118_1</name>
</gene>
<accession>A0A4Y2U216</accession>
<dbReference type="AlphaFoldDB" id="A0A4Y2U216"/>
<proteinExistence type="predicted"/>
<name>A0A4Y2U216_ARAVE</name>
<reference evidence="1 2" key="1">
    <citation type="journal article" date="2019" name="Sci. Rep.">
        <title>Orb-weaving spider Araneus ventricosus genome elucidates the spidroin gene catalogue.</title>
        <authorList>
            <person name="Kono N."/>
            <person name="Nakamura H."/>
            <person name="Ohtoshi R."/>
            <person name="Moran D.A.P."/>
            <person name="Shinohara A."/>
            <person name="Yoshida Y."/>
            <person name="Fujiwara M."/>
            <person name="Mori M."/>
            <person name="Tomita M."/>
            <person name="Arakawa K."/>
        </authorList>
    </citation>
    <scope>NUCLEOTIDE SEQUENCE [LARGE SCALE GENOMIC DNA]</scope>
</reference>
<dbReference type="OrthoDB" id="6425040at2759"/>